<protein>
    <recommendedName>
        <fullName evidence="4">Transposase DDE domain-containing protein</fullName>
    </recommendedName>
</protein>
<dbReference type="EMBL" id="BSOW01000033">
    <property type="protein sequence ID" value="GLR90360.1"/>
    <property type="molecule type" value="Genomic_DNA"/>
</dbReference>
<proteinExistence type="predicted"/>
<comment type="caution">
    <text evidence="2">The sequence shown here is derived from an EMBL/GenBank/DDBJ whole genome shotgun (WGS) entry which is preliminary data.</text>
</comment>
<feature type="compositionally biased region" description="Basic and acidic residues" evidence="1">
    <location>
        <begin position="40"/>
        <end position="56"/>
    </location>
</feature>
<feature type="region of interest" description="Disordered" evidence="1">
    <location>
        <begin position="1"/>
        <end position="56"/>
    </location>
</feature>
<reference evidence="3" key="1">
    <citation type="journal article" date="2019" name="Int. J. Syst. Evol. Microbiol.">
        <title>The Global Catalogue of Microorganisms (GCM) 10K type strain sequencing project: providing services to taxonomists for standard genome sequencing and annotation.</title>
        <authorList>
            <consortium name="The Broad Institute Genomics Platform"/>
            <consortium name="The Broad Institute Genome Sequencing Center for Infectious Disease"/>
            <person name="Wu L."/>
            <person name="Ma J."/>
        </authorList>
    </citation>
    <scope>NUCLEOTIDE SEQUENCE [LARGE SCALE GENOMIC DNA]</scope>
    <source>
        <strain evidence="3">NBRC 102520</strain>
    </source>
</reference>
<evidence type="ECO:0000313" key="3">
    <source>
        <dbReference type="Proteomes" id="UP001156905"/>
    </source>
</evidence>
<accession>A0ABQ6B9I9</accession>
<evidence type="ECO:0000313" key="2">
    <source>
        <dbReference type="EMBL" id="GLR90360.1"/>
    </source>
</evidence>
<name>A0ABQ6B9I9_9BRAD</name>
<dbReference type="Proteomes" id="UP001156905">
    <property type="component" value="Unassembled WGS sequence"/>
</dbReference>
<feature type="compositionally biased region" description="Basic and acidic residues" evidence="1">
    <location>
        <begin position="21"/>
        <end position="32"/>
    </location>
</feature>
<evidence type="ECO:0000256" key="1">
    <source>
        <dbReference type="SAM" id="MobiDB-lite"/>
    </source>
</evidence>
<evidence type="ECO:0008006" key="4">
    <source>
        <dbReference type="Google" id="ProtNLM"/>
    </source>
</evidence>
<gene>
    <name evidence="2" type="ORF">GCM10007857_70750</name>
</gene>
<keyword evidence="3" id="KW-1185">Reference proteome</keyword>
<sequence length="77" mass="8529">MDGAYISNPYLDKSTGHRAPRRTDAQIGRDDPASGAQASDSHRIENRKRVQASERCDRKTYVAQWAKPVSSSPIKAT</sequence>
<organism evidence="2 3">
    <name type="scientific">Bradyrhizobium iriomotense</name>
    <dbReference type="NCBI Taxonomy" id="441950"/>
    <lineage>
        <taxon>Bacteria</taxon>
        <taxon>Pseudomonadati</taxon>
        <taxon>Pseudomonadota</taxon>
        <taxon>Alphaproteobacteria</taxon>
        <taxon>Hyphomicrobiales</taxon>
        <taxon>Nitrobacteraceae</taxon>
        <taxon>Bradyrhizobium</taxon>
    </lineage>
</organism>